<organism evidence="7 8">
    <name type="scientific">Ichthyophthirius multifiliis</name>
    <name type="common">White spot disease agent</name>
    <name type="synonym">Ich</name>
    <dbReference type="NCBI Taxonomy" id="5932"/>
    <lineage>
        <taxon>Eukaryota</taxon>
        <taxon>Sar</taxon>
        <taxon>Alveolata</taxon>
        <taxon>Ciliophora</taxon>
        <taxon>Intramacronucleata</taxon>
        <taxon>Oligohymenophorea</taxon>
        <taxon>Hymenostomatida</taxon>
        <taxon>Ophryoglenina</taxon>
        <taxon>Ichthyophthirius</taxon>
    </lineage>
</organism>
<proteinExistence type="predicted"/>
<dbReference type="EMBL" id="GL983354">
    <property type="protein sequence ID" value="EGR33738.1"/>
    <property type="molecule type" value="Genomic_DNA"/>
</dbReference>
<keyword evidence="2" id="KW-0963">Cytoplasm</keyword>
<comment type="subcellular location">
    <subcellularLocation>
        <location evidence="1">Cytoplasm</location>
        <location evidence="1">Cytoskeleton</location>
        <location evidence="1">Cilium basal body</location>
    </subcellularLocation>
</comment>
<evidence type="ECO:0000256" key="1">
    <source>
        <dbReference type="ARBA" id="ARBA00004120"/>
    </source>
</evidence>
<dbReference type="InterPro" id="IPR010796">
    <property type="entry name" value="C2_B9-type_dom"/>
</dbReference>
<evidence type="ECO:0000256" key="5">
    <source>
        <dbReference type="ARBA" id="ARBA00023273"/>
    </source>
</evidence>
<dbReference type="OrthoDB" id="184109at2759"/>
<keyword evidence="3" id="KW-0970">Cilium biogenesis/degradation</keyword>
<evidence type="ECO:0000256" key="2">
    <source>
        <dbReference type="ARBA" id="ARBA00022490"/>
    </source>
</evidence>
<sequence>INGEQIQQQQQNIFQKNDNPKAFFFGQIVGGVNFDNSNGLFCEMVIEIGPKWKLKNCLQQPQIIQQNLIESIQTQTAYADQNNLFLWSHPFDFEFETSTVNGWPKAIFKVWNVDYHNKIDIVSYGIMNFPNHQGFHKIKINTWSPLGNWQYGNQQIFLGNQARLSNLDFVKYHEDKDSILGQSNGQIIVEFD</sequence>
<dbReference type="AlphaFoldDB" id="G0QM17"/>
<evidence type="ECO:0000313" key="7">
    <source>
        <dbReference type="EMBL" id="EGR33738.1"/>
    </source>
</evidence>
<keyword evidence="5" id="KW-0966">Cell projection</keyword>
<dbReference type="Proteomes" id="UP000008983">
    <property type="component" value="Unassembled WGS sequence"/>
</dbReference>
<dbReference type="STRING" id="857967.G0QM17"/>
<accession>G0QM17</accession>
<dbReference type="RefSeq" id="XP_004037724.1">
    <property type="nucleotide sequence ID" value="XM_004037676.1"/>
</dbReference>
<keyword evidence="4" id="KW-0206">Cytoskeleton</keyword>
<dbReference type="GeneID" id="14909925"/>
<evidence type="ECO:0000256" key="4">
    <source>
        <dbReference type="ARBA" id="ARBA00023212"/>
    </source>
</evidence>
<evidence type="ECO:0000256" key="3">
    <source>
        <dbReference type="ARBA" id="ARBA00022794"/>
    </source>
</evidence>
<gene>
    <name evidence="7" type="ORF">IMG5_041520</name>
</gene>
<dbReference type="PANTHER" id="PTHR12968:SF2">
    <property type="entry name" value="B9 DOMAIN-CONTAINING PROTEIN 2"/>
    <property type="match status" value="1"/>
</dbReference>
<dbReference type="GO" id="GO:0060271">
    <property type="term" value="P:cilium assembly"/>
    <property type="evidence" value="ECO:0007669"/>
    <property type="project" value="TreeGrafter"/>
</dbReference>
<dbReference type="PROSITE" id="PS51381">
    <property type="entry name" value="C2_B9"/>
    <property type="match status" value="1"/>
</dbReference>
<dbReference type="Pfam" id="PF07162">
    <property type="entry name" value="B9-C2"/>
    <property type="match status" value="1"/>
</dbReference>
<dbReference type="OMA" id="FELECPT"/>
<feature type="non-terminal residue" evidence="7">
    <location>
        <position position="1"/>
    </location>
</feature>
<protein>
    <recommendedName>
        <fullName evidence="6">B9 domain-containing protein 2</fullName>
    </recommendedName>
</protein>
<dbReference type="PANTHER" id="PTHR12968">
    <property type="entry name" value="B9 DOMAIN-CONTAINING"/>
    <property type="match status" value="1"/>
</dbReference>
<dbReference type="GO" id="GO:0036038">
    <property type="term" value="C:MKS complex"/>
    <property type="evidence" value="ECO:0007669"/>
    <property type="project" value="TreeGrafter"/>
</dbReference>
<evidence type="ECO:0000313" key="8">
    <source>
        <dbReference type="Proteomes" id="UP000008983"/>
    </source>
</evidence>
<evidence type="ECO:0000256" key="6">
    <source>
        <dbReference type="ARBA" id="ARBA00039272"/>
    </source>
</evidence>
<dbReference type="InParanoid" id="G0QM17"/>
<feature type="non-terminal residue" evidence="7">
    <location>
        <position position="192"/>
    </location>
</feature>
<reference evidence="7 8" key="1">
    <citation type="submission" date="2011-07" db="EMBL/GenBank/DDBJ databases">
        <authorList>
            <person name="Coyne R."/>
            <person name="Brami D."/>
            <person name="Johnson J."/>
            <person name="Hostetler J."/>
            <person name="Hannick L."/>
            <person name="Clark T."/>
            <person name="Cassidy-Hanley D."/>
            <person name="Inman J."/>
        </authorList>
    </citation>
    <scope>NUCLEOTIDE SEQUENCE [LARGE SCALE GENOMIC DNA]</scope>
    <source>
        <strain evidence="7 8">G5</strain>
    </source>
</reference>
<keyword evidence="8" id="KW-1185">Reference proteome</keyword>
<dbReference type="eggNOG" id="KOG4028">
    <property type="taxonomic scope" value="Eukaryota"/>
</dbReference>
<name>G0QM17_ICHMU</name>